<name>A0AAD1UHV5_EUPCR</name>
<feature type="coiled-coil region" evidence="1">
    <location>
        <begin position="182"/>
        <end position="274"/>
    </location>
</feature>
<dbReference type="GO" id="GO:0004842">
    <property type="term" value="F:ubiquitin-protein transferase activity"/>
    <property type="evidence" value="ECO:0007669"/>
    <property type="project" value="InterPro"/>
</dbReference>
<gene>
    <name evidence="4" type="ORF">ECRASSUSDP1_LOCUS6927</name>
</gene>
<evidence type="ECO:0000256" key="2">
    <source>
        <dbReference type="SAM" id="Phobius"/>
    </source>
</evidence>
<dbReference type="Pfam" id="PF04564">
    <property type="entry name" value="U-box"/>
    <property type="match status" value="1"/>
</dbReference>
<proteinExistence type="predicted"/>
<comment type="caution">
    <text evidence="4">The sequence shown here is derived from an EMBL/GenBank/DDBJ whole genome shotgun (WGS) entry which is preliminary data.</text>
</comment>
<protein>
    <recommendedName>
        <fullName evidence="3">U-box domain-containing protein</fullName>
    </recommendedName>
</protein>
<dbReference type="Proteomes" id="UP001295684">
    <property type="component" value="Unassembled WGS sequence"/>
</dbReference>
<dbReference type="Gene3D" id="3.30.40.10">
    <property type="entry name" value="Zinc/RING finger domain, C3HC4 (zinc finger)"/>
    <property type="match status" value="1"/>
</dbReference>
<feature type="domain" description="U-box" evidence="3">
    <location>
        <begin position="411"/>
        <end position="462"/>
    </location>
</feature>
<evidence type="ECO:0000313" key="5">
    <source>
        <dbReference type="Proteomes" id="UP001295684"/>
    </source>
</evidence>
<organism evidence="4 5">
    <name type="scientific">Euplotes crassus</name>
    <dbReference type="NCBI Taxonomy" id="5936"/>
    <lineage>
        <taxon>Eukaryota</taxon>
        <taxon>Sar</taxon>
        <taxon>Alveolata</taxon>
        <taxon>Ciliophora</taxon>
        <taxon>Intramacronucleata</taxon>
        <taxon>Spirotrichea</taxon>
        <taxon>Hypotrichia</taxon>
        <taxon>Euplotida</taxon>
        <taxon>Euplotidae</taxon>
        <taxon>Moneuplotes</taxon>
    </lineage>
</organism>
<keyword evidence="2" id="KW-0472">Membrane</keyword>
<feature type="coiled-coil region" evidence="1">
    <location>
        <begin position="54"/>
        <end position="146"/>
    </location>
</feature>
<dbReference type="SUPFAM" id="SSF57850">
    <property type="entry name" value="RING/U-box"/>
    <property type="match status" value="1"/>
</dbReference>
<dbReference type="AlphaFoldDB" id="A0AAD1UHV5"/>
<keyword evidence="2" id="KW-0812">Transmembrane</keyword>
<dbReference type="EMBL" id="CAMPGE010006732">
    <property type="protein sequence ID" value="CAI2365614.1"/>
    <property type="molecule type" value="Genomic_DNA"/>
</dbReference>
<dbReference type="InterPro" id="IPR013083">
    <property type="entry name" value="Znf_RING/FYVE/PHD"/>
</dbReference>
<reference evidence="4" key="1">
    <citation type="submission" date="2023-07" db="EMBL/GenBank/DDBJ databases">
        <authorList>
            <consortium name="AG Swart"/>
            <person name="Singh M."/>
            <person name="Singh A."/>
            <person name="Seah K."/>
            <person name="Emmerich C."/>
        </authorList>
    </citation>
    <scope>NUCLEOTIDE SEQUENCE</scope>
    <source>
        <strain evidence="4">DP1</strain>
    </source>
</reference>
<dbReference type="InterPro" id="IPR003613">
    <property type="entry name" value="Ubox_domain"/>
</dbReference>
<keyword evidence="2" id="KW-1133">Transmembrane helix</keyword>
<evidence type="ECO:0000259" key="3">
    <source>
        <dbReference type="Pfam" id="PF04564"/>
    </source>
</evidence>
<sequence>MTQKVMLRCMSGDMAEKVDMGLMVLVSMMQIMGMMIAMGYLVVMERVMNQMMIDKALQQSCEDLRKNNKNMKKEIKKLKKKNKFQEEDIKRLEERKYFNEEKKIGKKEISEISSLKQKINSLNQQNNSLKQNNKALNKKVNAFQEESTSFSQKINSLKIENRTLVDKMEDLYIKIHSLSQESDREKQRIISYKNTINQLKSNSNATSTATFQKTIQNLKNTVNSHKEAINELNQKVKNQSNTLTQQISKITAYKEESKIIKKEREQEKKKLEKADKYLIDLKGQSSKIELLKSCLRDDFNKIQELKRLLSIEKSKAKEAQVIAATNYELLQNQGLILDLSQDLSKALEENQALKSLFDQNDSPKNSSLKSLITKLQLKISALEKLSTNPPSSPTSLSLQSLQTQIAKIKSYLECPIYFDEIQSPVICPSGHTIDQKTYKELFKNKMSDPFSGEKLNKKVIVNRFMVAVKEILQSENAQNHEEEKEDTKKSE</sequence>
<keyword evidence="1" id="KW-0175">Coiled coil</keyword>
<evidence type="ECO:0000313" key="4">
    <source>
        <dbReference type="EMBL" id="CAI2365614.1"/>
    </source>
</evidence>
<evidence type="ECO:0000256" key="1">
    <source>
        <dbReference type="SAM" id="Coils"/>
    </source>
</evidence>
<accession>A0AAD1UHV5</accession>
<keyword evidence="5" id="KW-1185">Reference proteome</keyword>
<feature type="transmembrane region" description="Helical" evidence="2">
    <location>
        <begin position="20"/>
        <end position="43"/>
    </location>
</feature>
<dbReference type="GO" id="GO:0016567">
    <property type="term" value="P:protein ubiquitination"/>
    <property type="evidence" value="ECO:0007669"/>
    <property type="project" value="InterPro"/>
</dbReference>